<evidence type="ECO:0000313" key="2">
    <source>
        <dbReference type="Proteomes" id="UP000272942"/>
    </source>
</evidence>
<dbReference type="AlphaFoldDB" id="A0A183A731"/>
<evidence type="ECO:0000313" key="3">
    <source>
        <dbReference type="WBParaSite" id="ECPE_0000276901-mRNA-1"/>
    </source>
</evidence>
<reference evidence="3" key="1">
    <citation type="submission" date="2016-06" db="UniProtKB">
        <authorList>
            <consortium name="WormBaseParasite"/>
        </authorList>
    </citation>
    <scope>IDENTIFICATION</scope>
</reference>
<name>A0A183A731_9TREM</name>
<sequence length="280" mass="31035">MLVVHADLFDSPDLANTDPNAVECSEYTEPELEYALFLHAINMFYHLVCHSSSRALFFSDGNEGFAAPGSISSLVGMMVDYLRNCNPVAQGKDSGTTPFDMVVLCLMELAKHPRYGASCFGRDIENSIDQLAEKSQPINILSLGLMELFPVKPTASLNMADPVRLSKAVAYTDIFRNLVSHSEGRTLLHKFGALTDTNERFIDRLQTIVRYVIKSADELSSRSEVAEFATSLIDLCGLLNTLSSHDSLSGVLPIYHLTVRTFKTLVNLFLRFQSSFSMCL</sequence>
<proteinExistence type="predicted"/>
<evidence type="ECO:0000313" key="1">
    <source>
        <dbReference type="EMBL" id="VDP67371.1"/>
    </source>
</evidence>
<dbReference type="WBParaSite" id="ECPE_0000276901-mRNA-1">
    <property type="protein sequence ID" value="ECPE_0000276901-mRNA-1"/>
    <property type="gene ID" value="ECPE_0000276901"/>
</dbReference>
<keyword evidence="2" id="KW-1185">Reference proteome</keyword>
<organism evidence="3">
    <name type="scientific">Echinostoma caproni</name>
    <dbReference type="NCBI Taxonomy" id="27848"/>
    <lineage>
        <taxon>Eukaryota</taxon>
        <taxon>Metazoa</taxon>
        <taxon>Spiralia</taxon>
        <taxon>Lophotrochozoa</taxon>
        <taxon>Platyhelminthes</taxon>
        <taxon>Trematoda</taxon>
        <taxon>Digenea</taxon>
        <taxon>Plagiorchiida</taxon>
        <taxon>Echinostomata</taxon>
        <taxon>Echinostomatoidea</taxon>
        <taxon>Echinostomatidae</taxon>
        <taxon>Echinostoma</taxon>
    </lineage>
</organism>
<dbReference type="EMBL" id="UZAN01039842">
    <property type="protein sequence ID" value="VDP67371.1"/>
    <property type="molecule type" value="Genomic_DNA"/>
</dbReference>
<protein>
    <submittedName>
        <fullName evidence="3">Ufd2P_core domain-containing protein</fullName>
    </submittedName>
</protein>
<dbReference type="Proteomes" id="UP000272942">
    <property type="component" value="Unassembled WGS sequence"/>
</dbReference>
<accession>A0A183A731</accession>
<gene>
    <name evidence="1" type="ORF">ECPE_LOCUS2766</name>
</gene>
<dbReference type="OrthoDB" id="10632353at2759"/>
<reference evidence="1 2" key="2">
    <citation type="submission" date="2018-11" db="EMBL/GenBank/DDBJ databases">
        <authorList>
            <consortium name="Pathogen Informatics"/>
        </authorList>
    </citation>
    <scope>NUCLEOTIDE SEQUENCE [LARGE SCALE GENOMIC DNA]</scope>
    <source>
        <strain evidence="1 2">Egypt</strain>
    </source>
</reference>